<keyword evidence="1" id="KW-1133">Transmembrane helix</keyword>
<organism evidence="2 3">
    <name type="scientific">Dentiscutata erythropus</name>
    <dbReference type="NCBI Taxonomy" id="1348616"/>
    <lineage>
        <taxon>Eukaryota</taxon>
        <taxon>Fungi</taxon>
        <taxon>Fungi incertae sedis</taxon>
        <taxon>Mucoromycota</taxon>
        <taxon>Glomeromycotina</taxon>
        <taxon>Glomeromycetes</taxon>
        <taxon>Diversisporales</taxon>
        <taxon>Gigasporaceae</taxon>
        <taxon>Dentiscutata</taxon>
    </lineage>
</organism>
<feature type="non-terminal residue" evidence="2">
    <location>
        <position position="1"/>
    </location>
</feature>
<keyword evidence="1" id="KW-0472">Membrane</keyword>
<comment type="caution">
    <text evidence="2">The sequence shown here is derived from an EMBL/GenBank/DDBJ whole genome shotgun (WGS) entry which is preliminary data.</text>
</comment>
<reference evidence="2" key="1">
    <citation type="submission" date="2021-06" db="EMBL/GenBank/DDBJ databases">
        <authorList>
            <person name="Kallberg Y."/>
            <person name="Tangrot J."/>
            <person name="Rosling A."/>
        </authorList>
    </citation>
    <scope>NUCLEOTIDE SEQUENCE</scope>
    <source>
        <strain evidence="2">MA453B</strain>
    </source>
</reference>
<sequence length="43" mass="4761">SKLANTISNCEHAPFLWGCLIAAISFPALSWREEIISLNELSD</sequence>
<proteinExistence type="predicted"/>
<evidence type="ECO:0000256" key="1">
    <source>
        <dbReference type="SAM" id="Phobius"/>
    </source>
</evidence>
<keyword evidence="3" id="KW-1185">Reference proteome</keyword>
<gene>
    <name evidence="2" type="ORF">DERYTH_LOCUS19323</name>
</gene>
<keyword evidence="1" id="KW-0812">Transmembrane</keyword>
<name>A0A9N9JEJ7_9GLOM</name>
<dbReference type="Proteomes" id="UP000789405">
    <property type="component" value="Unassembled WGS sequence"/>
</dbReference>
<protein>
    <submittedName>
        <fullName evidence="2">7105_t:CDS:1</fullName>
    </submittedName>
</protein>
<evidence type="ECO:0000313" key="2">
    <source>
        <dbReference type="EMBL" id="CAG8777848.1"/>
    </source>
</evidence>
<dbReference type="AlphaFoldDB" id="A0A9N9JEJ7"/>
<feature type="transmembrane region" description="Helical" evidence="1">
    <location>
        <begin position="12"/>
        <end position="31"/>
    </location>
</feature>
<accession>A0A9N9JEJ7</accession>
<evidence type="ECO:0000313" key="3">
    <source>
        <dbReference type="Proteomes" id="UP000789405"/>
    </source>
</evidence>
<dbReference type="EMBL" id="CAJVPY010020974">
    <property type="protein sequence ID" value="CAG8777848.1"/>
    <property type="molecule type" value="Genomic_DNA"/>
</dbReference>